<sequence>MLWIEKRRSRRFPIRSCAKVQRSDGMSVIGIGLDLIEIEQFAALYKIDDLDLLTRCFTNQELADIAGSPNWVTRLAARFASKEAVLKILGGLQQGTALTDVEIVLVDGRPQLRLSGGAQAQEQALGISSWHISISHTATTAAAVAVAAR</sequence>
<feature type="domain" description="4'-phosphopantetheinyl transferase" evidence="9">
    <location>
        <begin position="30"/>
        <end position="122"/>
    </location>
</feature>
<dbReference type="OrthoDB" id="517356at2"/>
<keyword evidence="4 8" id="KW-0276">Fatty acid metabolism</keyword>
<evidence type="ECO:0000256" key="3">
    <source>
        <dbReference type="ARBA" id="ARBA00022723"/>
    </source>
</evidence>
<evidence type="ECO:0000259" key="9">
    <source>
        <dbReference type="Pfam" id="PF01648"/>
    </source>
</evidence>
<feature type="binding site" evidence="8">
    <location>
        <position position="34"/>
    </location>
    <ligand>
        <name>Mg(2+)</name>
        <dbReference type="ChEBI" id="CHEBI:18420"/>
    </ligand>
</feature>
<dbReference type="GO" id="GO:0005737">
    <property type="term" value="C:cytoplasm"/>
    <property type="evidence" value="ECO:0007669"/>
    <property type="project" value="UniProtKB-SubCell"/>
</dbReference>
<dbReference type="InterPro" id="IPR037143">
    <property type="entry name" value="4-PPantetheinyl_Trfase_dom_sf"/>
</dbReference>
<evidence type="ECO:0000256" key="1">
    <source>
        <dbReference type="ARBA" id="ARBA00022516"/>
    </source>
</evidence>
<keyword evidence="7 8" id="KW-0275">Fatty acid biosynthesis</keyword>
<comment type="similarity">
    <text evidence="8">Belongs to the P-Pant transferase superfamily. AcpS family.</text>
</comment>
<comment type="function">
    <text evidence="8">Transfers the 4'-phosphopantetheine moiety from coenzyme A to a Ser of acyl-carrier-protein.</text>
</comment>
<evidence type="ECO:0000313" key="11">
    <source>
        <dbReference type="Proteomes" id="UP000235507"/>
    </source>
</evidence>
<comment type="cofactor">
    <cofactor evidence="8">
        <name>Mg(2+)</name>
        <dbReference type="ChEBI" id="CHEBI:18420"/>
    </cofactor>
</comment>
<evidence type="ECO:0000256" key="5">
    <source>
        <dbReference type="ARBA" id="ARBA00022842"/>
    </source>
</evidence>
<comment type="catalytic activity">
    <reaction evidence="8">
        <text>apo-[ACP] + CoA = holo-[ACP] + adenosine 3',5'-bisphosphate + H(+)</text>
        <dbReference type="Rhea" id="RHEA:12068"/>
        <dbReference type="Rhea" id="RHEA-COMP:9685"/>
        <dbReference type="Rhea" id="RHEA-COMP:9690"/>
        <dbReference type="ChEBI" id="CHEBI:15378"/>
        <dbReference type="ChEBI" id="CHEBI:29999"/>
        <dbReference type="ChEBI" id="CHEBI:57287"/>
        <dbReference type="ChEBI" id="CHEBI:58343"/>
        <dbReference type="ChEBI" id="CHEBI:64479"/>
        <dbReference type="EC" id="2.7.8.7"/>
    </reaction>
</comment>
<dbReference type="Proteomes" id="UP000235507">
    <property type="component" value="Unassembled WGS sequence"/>
</dbReference>
<comment type="caution">
    <text evidence="10">The sequence shown here is derived from an EMBL/GenBank/DDBJ whole genome shotgun (WGS) entry which is preliminary data.</text>
</comment>
<keyword evidence="6 8" id="KW-0443">Lipid metabolism</keyword>
<dbReference type="HAMAP" id="MF_00101">
    <property type="entry name" value="AcpS"/>
    <property type="match status" value="1"/>
</dbReference>
<dbReference type="AlphaFoldDB" id="A0A8T9AIQ4"/>
<dbReference type="EC" id="2.7.8.7" evidence="8"/>
<keyword evidence="3 8" id="KW-0479">Metal-binding</keyword>
<feature type="binding site" evidence="8">
    <location>
        <position position="83"/>
    </location>
    <ligand>
        <name>Mg(2+)</name>
        <dbReference type="ChEBI" id="CHEBI:18420"/>
    </ligand>
</feature>
<evidence type="ECO:0000256" key="2">
    <source>
        <dbReference type="ARBA" id="ARBA00022679"/>
    </source>
</evidence>
<organism evidence="10 11">
    <name type="scientific">Mesorhizobium intechi</name>
    <dbReference type="NCBI Taxonomy" id="537601"/>
    <lineage>
        <taxon>Bacteria</taxon>
        <taxon>Pseudomonadati</taxon>
        <taxon>Pseudomonadota</taxon>
        <taxon>Alphaproteobacteria</taxon>
        <taxon>Hyphomicrobiales</taxon>
        <taxon>Phyllobacteriaceae</taxon>
        <taxon>Mesorhizobium</taxon>
    </lineage>
</organism>
<dbReference type="InterPro" id="IPR004568">
    <property type="entry name" value="Ppantetheine-prot_Trfase_dom"/>
</dbReference>
<evidence type="ECO:0000313" key="10">
    <source>
        <dbReference type="EMBL" id="TSE03218.1"/>
    </source>
</evidence>
<keyword evidence="5 8" id="KW-0460">Magnesium</keyword>
<proteinExistence type="inferred from homology"/>
<keyword evidence="2 8" id="KW-0808">Transferase</keyword>
<evidence type="ECO:0000256" key="6">
    <source>
        <dbReference type="ARBA" id="ARBA00023098"/>
    </source>
</evidence>
<dbReference type="InterPro" id="IPR002582">
    <property type="entry name" value="ACPS"/>
</dbReference>
<keyword evidence="11" id="KW-1185">Reference proteome</keyword>
<name>A0A8T9AIQ4_9HYPH</name>
<dbReference type="RefSeq" id="WP_143977107.1">
    <property type="nucleotide sequence ID" value="NZ_PNOT02000318.1"/>
</dbReference>
<evidence type="ECO:0000256" key="7">
    <source>
        <dbReference type="ARBA" id="ARBA00023160"/>
    </source>
</evidence>
<dbReference type="InterPro" id="IPR008278">
    <property type="entry name" value="4-PPantetheinyl_Trfase_dom"/>
</dbReference>
<comment type="subcellular location">
    <subcellularLocation>
        <location evidence="8">Cytoplasm</location>
    </subcellularLocation>
</comment>
<accession>A0A8T9AIQ4</accession>
<dbReference type="SUPFAM" id="SSF56214">
    <property type="entry name" value="4'-phosphopantetheinyl transferase"/>
    <property type="match status" value="1"/>
</dbReference>
<dbReference type="GO" id="GO:0008897">
    <property type="term" value="F:holo-[acyl-carrier-protein] synthase activity"/>
    <property type="evidence" value="ECO:0007669"/>
    <property type="project" value="UniProtKB-UniRule"/>
</dbReference>
<evidence type="ECO:0000256" key="8">
    <source>
        <dbReference type="HAMAP-Rule" id="MF_00101"/>
    </source>
</evidence>
<dbReference type="GO" id="GO:0006633">
    <property type="term" value="P:fatty acid biosynthetic process"/>
    <property type="evidence" value="ECO:0007669"/>
    <property type="project" value="UniProtKB-UniRule"/>
</dbReference>
<gene>
    <name evidence="8" type="primary">acpS</name>
    <name evidence="10" type="ORF">C1D09_026965</name>
</gene>
<dbReference type="NCBIfam" id="TIGR00556">
    <property type="entry name" value="pantethn_trn"/>
    <property type="match status" value="1"/>
</dbReference>
<keyword evidence="8" id="KW-0963">Cytoplasm</keyword>
<dbReference type="Gene3D" id="3.90.470.20">
    <property type="entry name" value="4'-phosphopantetheinyl transferase domain"/>
    <property type="match status" value="1"/>
</dbReference>
<dbReference type="EMBL" id="PNOT02000318">
    <property type="protein sequence ID" value="TSE03218.1"/>
    <property type="molecule type" value="Genomic_DNA"/>
</dbReference>
<dbReference type="GO" id="GO:0000287">
    <property type="term" value="F:magnesium ion binding"/>
    <property type="evidence" value="ECO:0007669"/>
    <property type="project" value="UniProtKB-UniRule"/>
</dbReference>
<reference evidence="10" key="1">
    <citation type="submission" date="2019-07" db="EMBL/GenBank/DDBJ databases">
        <title>Mesorhizobum intechiensis sp. nov. isolated from nodules of Lotus tenuis growing in lowlands of the Flooding Pampa, Argentina.</title>
        <authorList>
            <person name="Estrella M.J."/>
            <person name="Torres Tejerizo G.A."/>
            <person name="Cumpa Velazquez L.M."/>
            <person name="Fontana F."/>
            <person name="Hansen L."/>
            <person name="Pistorio M."/>
            <person name="Sannazzaro A.I."/>
        </authorList>
    </citation>
    <scope>NUCLEOTIDE SEQUENCE</scope>
    <source>
        <strain evidence="10">BD68</strain>
    </source>
</reference>
<protein>
    <recommendedName>
        <fullName evidence="8">Holo-[acyl-carrier-protein] synthase</fullName>
        <shortName evidence="8">Holo-ACP synthase</shortName>
        <ecNumber evidence="8">2.7.8.7</ecNumber>
    </recommendedName>
    <alternativeName>
        <fullName evidence="8">4'-phosphopantetheinyl transferase AcpS</fullName>
    </alternativeName>
</protein>
<dbReference type="Pfam" id="PF01648">
    <property type="entry name" value="ACPS"/>
    <property type="match status" value="1"/>
</dbReference>
<keyword evidence="1 8" id="KW-0444">Lipid biosynthesis</keyword>
<evidence type="ECO:0000256" key="4">
    <source>
        <dbReference type="ARBA" id="ARBA00022832"/>
    </source>
</evidence>